<feature type="transmembrane region" description="Helical" evidence="12">
    <location>
        <begin position="571"/>
        <end position="588"/>
    </location>
</feature>
<keyword evidence="8" id="KW-0869">Chloride channel</keyword>
<keyword evidence="10" id="KW-0407">Ion channel</keyword>
<dbReference type="AlphaFoldDB" id="A0AAW1NZB9"/>
<proteinExistence type="inferred from homology"/>
<comment type="subcellular location">
    <subcellularLocation>
        <location evidence="1 12">Membrane</location>
        <topology evidence="1 12">Multi-pass membrane protein</topology>
    </subcellularLocation>
</comment>
<evidence type="ECO:0000256" key="6">
    <source>
        <dbReference type="ARBA" id="ARBA00023065"/>
    </source>
</evidence>
<dbReference type="Gene3D" id="1.10.3080.10">
    <property type="entry name" value="Clc chloride channel"/>
    <property type="match status" value="1"/>
</dbReference>
<comment type="caution">
    <text evidence="16">The sequence shown here is derived from an EMBL/GenBank/DDBJ whole genome shotgun (WGS) entry which is preliminary data.</text>
</comment>
<organism evidence="16 17">
    <name type="scientific">Symbiochloris irregularis</name>
    <dbReference type="NCBI Taxonomy" id="706552"/>
    <lineage>
        <taxon>Eukaryota</taxon>
        <taxon>Viridiplantae</taxon>
        <taxon>Chlorophyta</taxon>
        <taxon>core chlorophytes</taxon>
        <taxon>Trebouxiophyceae</taxon>
        <taxon>Trebouxiales</taxon>
        <taxon>Trebouxiaceae</taxon>
        <taxon>Symbiochloris</taxon>
    </lineage>
</organism>
<evidence type="ECO:0000256" key="7">
    <source>
        <dbReference type="ARBA" id="ARBA00023136"/>
    </source>
</evidence>
<evidence type="ECO:0000256" key="13">
    <source>
        <dbReference type="SAM" id="Coils"/>
    </source>
</evidence>
<comment type="similarity">
    <text evidence="2 12">Belongs to the chloride channel (TC 2.A.49) family.</text>
</comment>
<evidence type="ECO:0000256" key="14">
    <source>
        <dbReference type="SAM" id="MobiDB-lite"/>
    </source>
</evidence>
<feature type="transmembrane region" description="Helical" evidence="12">
    <location>
        <begin position="540"/>
        <end position="565"/>
    </location>
</feature>
<reference evidence="16 17" key="1">
    <citation type="journal article" date="2024" name="Nat. Commun.">
        <title>Phylogenomics reveals the evolutionary origins of lichenization in chlorophyte algae.</title>
        <authorList>
            <person name="Puginier C."/>
            <person name="Libourel C."/>
            <person name="Otte J."/>
            <person name="Skaloud P."/>
            <person name="Haon M."/>
            <person name="Grisel S."/>
            <person name="Petersen M."/>
            <person name="Berrin J.G."/>
            <person name="Delaux P.M."/>
            <person name="Dal Grande F."/>
            <person name="Keller J."/>
        </authorList>
    </citation>
    <scope>NUCLEOTIDE SEQUENCE [LARGE SCALE GENOMIC DNA]</scope>
    <source>
        <strain evidence="16 17">SAG 2036</strain>
    </source>
</reference>
<feature type="transmembrane region" description="Helical" evidence="12">
    <location>
        <begin position="315"/>
        <end position="338"/>
    </location>
</feature>
<keyword evidence="9 12" id="KW-0868">Chloride</keyword>
<evidence type="ECO:0000256" key="10">
    <source>
        <dbReference type="ARBA" id="ARBA00023303"/>
    </source>
</evidence>
<accession>A0AAW1NZB9</accession>
<dbReference type="InterPro" id="IPR050368">
    <property type="entry name" value="ClC-type_chloride_channel"/>
</dbReference>
<keyword evidence="7 12" id="KW-0472">Membrane</keyword>
<evidence type="ECO:0000256" key="8">
    <source>
        <dbReference type="ARBA" id="ARBA00023173"/>
    </source>
</evidence>
<dbReference type="InterPro" id="IPR001807">
    <property type="entry name" value="ClC"/>
</dbReference>
<evidence type="ECO:0000259" key="15">
    <source>
        <dbReference type="PROSITE" id="PS51371"/>
    </source>
</evidence>
<dbReference type="GO" id="GO:0034707">
    <property type="term" value="C:chloride channel complex"/>
    <property type="evidence" value="ECO:0007669"/>
    <property type="project" value="UniProtKB-KW"/>
</dbReference>
<evidence type="ECO:0000313" key="17">
    <source>
        <dbReference type="Proteomes" id="UP001465755"/>
    </source>
</evidence>
<dbReference type="PANTHER" id="PTHR43427">
    <property type="entry name" value="CHLORIDE CHANNEL PROTEIN CLC-E"/>
    <property type="match status" value="1"/>
</dbReference>
<evidence type="ECO:0000256" key="12">
    <source>
        <dbReference type="RuleBase" id="RU361221"/>
    </source>
</evidence>
<feature type="domain" description="CBS" evidence="15">
    <location>
        <begin position="733"/>
        <end position="790"/>
    </location>
</feature>
<keyword evidence="11" id="KW-0129">CBS domain</keyword>
<feature type="compositionally biased region" description="Polar residues" evidence="14">
    <location>
        <begin position="186"/>
        <end position="201"/>
    </location>
</feature>
<comment type="caution">
    <text evidence="12">Lacks conserved residue(s) required for the propagation of feature annotation.</text>
</comment>
<evidence type="ECO:0000256" key="1">
    <source>
        <dbReference type="ARBA" id="ARBA00004141"/>
    </source>
</evidence>
<sequence length="790" mass="82363">MFPDQNSTQIRDRQTRICCSHIPFSRVRPWQPAGRASRKGLPADRLSRHRRASFAASASGREEASGQPDEAEPVVLLVACAVGLLTGSSVVVFNAVIHLIRDVAWSTPLAVDDWCSWVRSRPLSSNWSTLIVPPVVGGLIVGALRSLSGGLQEVPAFDPLLERSERPFSQRSPWTDLRLPAPFQKPDQSPTSHAQSATPESNPGAEANAGPEPRMDDSQPDEPAASAPSDLEAMLKQQRQSGAHDAGQPSSRGGAAASASAVSPFAPVLRALAAAVTLGTGNSLGPEGPSVDIGRSIAGALSNVLRSKKRRLSPLLAAGAGAGLAAGFNAPISGVFFAVETVLQRRSNKNTGENSEGVTIAAVLLACLVSSLVGQAGMGATPAFRVPNYRLQSVYEMPLVLLLGALGGVVSSALVYASQVSDRGFQELKQRGAQPALLPAVGGLFTGIIALAYPEVLYQGFGNVDAVLDVGVQGELYTAWLLSQIVVAKVVATALCRGSGLVGGLYAPSIFTGAALGSSFGSVAQRVGAATGYSVVQPQAYALVGVAALLAGTCQVPLTAVLLLFELTHDYSIILPTLGAVGLSYWIASLPTLATALQQLLPTGAGDVLRPPGANATPWQTVADPDTLSGQLGMGIASGNTQEQQRRVQELEQELMEARGQGRRALVMQKFQDLRRSLPFAGAKAEQLTVGSSLSDSASSLDVPISNGTAADRQIQTLTPKQEGDRGLTVQCAIEGSCVLLRRNTLLSEALLLLDETEQSVALVVDDENAVVGLLTRESIAEAMSEAVNA</sequence>
<evidence type="ECO:0000256" key="9">
    <source>
        <dbReference type="ARBA" id="ARBA00023214"/>
    </source>
</evidence>
<dbReference type="PANTHER" id="PTHR43427:SF6">
    <property type="entry name" value="CHLORIDE CHANNEL PROTEIN CLC-E"/>
    <property type="match status" value="1"/>
</dbReference>
<dbReference type="Proteomes" id="UP001465755">
    <property type="component" value="Unassembled WGS sequence"/>
</dbReference>
<dbReference type="EMBL" id="JALJOQ010000082">
    <property type="protein sequence ID" value="KAK9800336.1"/>
    <property type="molecule type" value="Genomic_DNA"/>
</dbReference>
<name>A0AAW1NZB9_9CHLO</name>
<dbReference type="PRINTS" id="PR00762">
    <property type="entry name" value="CLCHANNEL"/>
</dbReference>
<dbReference type="GO" id="GO:0005254">
    <property type="term" value="F:chloride channel activity"/>
    <property type="evidence" value="ECO:0007669"/>
    <property type="project" value="UniProtKB-UniRule"/>
</dbReference>
<keyword evidence="13" id="KW-0175">Coiled coil</keyword>
<feature type="transmembrane region" description="Helical" evidence="12">
    <location>
        <begin position="436"/>
        <end position="453"/>
    </location>
</feature>
<evidence type="ECO:0000256" key="3">
    <source>
        <dbReference type="ARBA" id="ARBA00022448"/>
    </source>
</evidence>
<keyword evidence="4 12" id="KW-0812">Transmembrane</keyword>
<evidence type="ECO:0000256" key="11">
    <source>
        <dbReference type="PROSITE-ProRule" id="PRU00703"/>
    </source>
</evidence>
<dbReference type="SUPFAM" id="SSF81340">
    <property type="entry name" value="Clc chloride channel"/>
    <property type="match status" value="1"/>
</dbReference>
<protein>
    <recommendedName>
        <fullName evidence="12">Chloride channel protein</fullName>
    </recommendedName>
</protein>
<keyword evidence="17" id="KW-1185">Reference proteome</keyword>
<evidence type="ECO:0000313" key="16">
    <source>
        <dbReference type="EMBL" id="KAK9800336.1"/>
    </source>
</evidence>
<dbReference type="Pfam" id="PF00654">
    <property type="entry name" value="Voltage_CLC"/>
    <property type="match status" value="1"/>
</dbReference>
<gene>
    <name evidence="16" type="ORF">WJX73_004667</name>
</gene>
<keyword evidence="6 12" id="KW-0406">Ion transport</keyword>
<keyword evidence="5 12" id="KW-1133">Transmembrane helix</keyword>
<evidence type="ECO:0000256" key="5">
    <source>
        <dbReference type="ARBA" id="ARBA00022989"/>
    </source>
</evidence>
<feature type="transmembrane region" description="Helical" evidence="12">
    <location>
        <begin position="399"/>
        <end position="416"/>
    </location>
</feature>
<evidence type="ECO:0000256" key="2">
    <source>
        <dbReference type="ARBA" id="ARBA00009476"/>
    </source>
</evidence>
<dbReference type="InterPro" id="IPR014743">
    <property type="entry name" value="Cl-channel_core"/>
</dbReference>
<feature type="compositionally biased region" description="Low complexity" evidence="14">
    <location>
        <begin position="246"/>
        <end position="258"/>
    </location>
</feature>
<dbReference type="CDD" id="cd00400">
    <property type="entry name" value="Voltage_gated_ClC"/>
    <property type="match status" value="1"/>
</dbReference>
<dbReference type="InterPro" id="IPR000644">
    <property type="entry name" value="CBS_dom"/>
</dbReference>
<feature type="region of interest" description="Disordered" evidence="14">
    <location>
        <begin position="167"/>
        <end position="258"/>
    </location>
</feature>
<evidence type="ECO:0000256" key="4">
    <source>
        <dbReference type="ARBA" id="ARBA00022692"/>
    </source>
</evidence>
<feature type="transmembrane region" description="Helical" evidence="12">
    <location>
        <begin position="358"/>
        <end position="378"/>
    </location>
</feature>
<dbReference type="PROSITE" id="PS51371">
    <property type="entry name" value="CBS"/>
    <property type="match status" value="1"/>
</dbReference>
<keyword evidence="3 12" id="KW-0813">Transport</keyword>
<feature type="coiled-coil region" evidence="13">
    <location>
        <begin position="634"/>
        <end position="661"/>
    </location>
</feature>
<dbReference type="InterPro" id="IPR046342">
    <property type="entry name" value="CBS_dom_sf"/>
</dbReference>
<dbReference type="SUPFAM" id="SSF54631">
    <property type="entry name" value="CBS-domain pair"/>
    <property type="match status" value="1"/>
</dbReference>